<comment type="caution">
    <text evidence="1">The sequence shown here is derived from an EMBL/GenBank/DDBJ whole genome shotgun (WGS) entry which is preliminary data.</text>
</comment>
<evidence type="ECO:0000313" key="2">
    <source>
        <dbReference type="Proteomes" id="UP001500957"/>
    </source>
</evidence>
<accession>A0ABN1GEU8</accession>
<dbReference type="EMBL" id="BAAAHE010000007">
    <property type="protein sequence ID" value="GAA0610048.1"/>
    <property type="molecule type" value="Genomic_DNA"/>
</dbReference>
<organism evidence="1 2">
    <name type="scientific">Sporichthya brevicatena</name>
    <dbReference type="NCBI Taxonomy" id="171442"/>
    <lineage>
        <taxon>Bacteria</taxon>
        <taxon>Bacillati</taxon>
        <taxon>Actinomycetota</taxon>
        <taxon>Actinomycetes</taxon>
        <taxon>Sporichthyales</taxon>
        <taxon>Sporichthyaceae</taxon>
        <taxon>Sporichthya</taxon>
    </lineage>
</organism>
<proteinExistence type="predicted"/>
<name>A0ABN1GEU8_9ACTN</name>
<keyword evidence="2" id="KW-1185">Reference proteome</keyword>
<sequence length="126" mass="14405">MPDFRDYKTVQRWLEEPPGRGFQPVREDPAAKCEILEKFCAHIGVDPDTLIATTTDLVPTGSVERNKQLKALKQWVRAQELPDSQATKWENHIRGFFIKNGVKVLVRPYSDVYRRSPGERAARGLA</sequence>
<dbReference type="RefSeq" id="WP_344602271.1">
    <property type="nucleotide sequence ID" value="NZ_BAAAHE010000007.1"/>
</dbReference>
<gene>
    <name evidence="1" type="ORF">GCM10009547_10170</name>
</gene>
<dbReference type="Proteomes" id="UP001500957">
    <property type="component" value="Unassembled WGS sequence"/>
</dbReference>
<reference evidence="1 2" key="1">
    <citation type="journal article" date="2019" name="Int. J. Syst. Evol. Microbiol.">
        <title>The Global Catalogue of Microorganisms (GCM) 10K type strain sequencing project: providing services to taxonomists for standard genome sequencing and annotation.</title>
        <authorList>
            <consortium name="The Broad Institute Genomics Platform"/>
            <consortium name="The Broad Institute Genome Sequencing Center for Infectious Disease"/>
            <person name="Wu L."/>
            <person name="Ma J."/>
        </authorList>
    </citation>
    <scope>NUCLEOTIDE SEQUENCE [LARGE SCALE GENOMIC DNA]</scope>
    <source>
        <strain evidence="1 2">JCM 10671</strain>
    </source>
</reference>
<evidence type="ECO:0000313" key="1">
    <source>
        <dbReference type="EMBL" id="GAA0610048.1"/>
    </source>
</evidence>
<protein>
    <submittedName>
        <fullName evidence="1">Uncharacterized protein</fullName>
    </submittedName>
</protein>